<comment type="cofactor">
    <cofactor evidence="4">
        <name>Mg(2+)</name>
        <dbReference type="ChEBI" id="CHEBI:18420"/>
    </cofactor>
    <text evidence="4">Binds 1 Mg(2+) ion per subunit.</text>
</comment>
<comment type="similarity">
    <text evidence="1 4">Belongs to the AAA ATPase family.</text>
</comment>
<feature type="non-terminal residue" evidence="6">
    <location>
        <position position="1"/>
    </location>
</feature>
<keyword evidence="4" id="KW-0479">Metal-binding</keyword>
<evidence type="ECO:0000313" key="6">
    <source>
        <dbReference type="EMBL" id="GIQ88798.1"/>
    </source>
</evidence>
<dbReference type="InterPro" id="IPR027417">
    <property type="entry name" value="P-loop_NTPase"/>
</dbReference>
<comment type="function">
    <text evidence="4">Required for vesicle-mediated transport. Catalyzes the fusion of transport vesicles within the Golgi cisternae. Is also required for transport from the endoplasmic reticulum to the Golgi stack. Seems to function as a fusion protein required for the delivery of cargo proteins to all compartments of the Golgi stack independent of vesicle origin.</text>
</comment>
<evidence type="ECO:0000256" key="2">
    <source>
        <dbReference type="ARBA" id="ARBA00022741"/>
    </source>
</evidence>
<dbReference type="PANTHER" id="PTHR23078:SF3">
    <property type="entry name" value="VESICLE-FUSING ATPASE"/>
    <property type="match status" value="1"/>
</dbReference>
<sequence>MTIPVDFEGNRLVVRVETIQGWQVPAETAAVVSEDSTGTYGFCYDQVWGPRFTKARDTRFQISGQSSTQTKKLFDPSFNLEDYGIGGLDSQFSDIFRRAFTSRVFPPEMIRRMGLRHTKGILLYGPPGTGKTLLARQIGRMLNCKTPKVVSGPEILSKYVGQAEENLRALFSDAEKDYQEMGDDSDLHLIIFDEIDAICKSRGGRSDSTGVYDSMVNQLLAKMEGVDELHNILIIGMTNRKDLIDSALL</sequence>
<reference evidence="6 7" key="1">
    <citation type="journal article" date="2018" name="PLoS ONE">
        <title>The draft genome of Kipferlia bialata reveals reductive genome evolution in fornicate parasites.</title>
        <authorList>
            <person name="Tanifuji G."/>
            <person name="Takabayashi S."/>
            <person name="Kume K."/>
            <person name="Takagi M."/>
            <person name="Nakayama T."/>
            <person name="Kamikawa R."/>
            <person name="Inagaki Y."/>
            <person name="Hashimoto T."/>
        </authorList>
    </citation>
    <scope>NUCLEOTIDE SEQUENCE [LARGE SCALE GENOMIC DNA]</scope>
    <source>
        <strain evidence="6">NY0173</strain>
    </source>
</reference>
<dbReference type="GO" id="GO:0005795">
    <property type="term" value="C:Golgi stack"/>
    <property type="evidence" value="ECO:0007669"/>
    <property type="project" value="TreeGrafter"/>
</dbReference>
<dbReference type="EMBL" id="BDIP01004403">
    <property type="protein sequence ID" value="GIQ88798.1"/>
    <property type="molecule type" value="Genomic_DNA"/>
</dbReference>
<dbReference type="GO" id="GO:0035494">
    <property type="term" value="P:SNARE complex disassembly"/>
    <property type="evidence" value="ECO:0007669"/>
    <property type="project" value="InterPro"/>
</dbReference>
<dbReference type="Proteomes" id="UP000265618">
    <property type="component" value="Unassembled WGS sequence"/>
</dbReference>
<gene>
    <name evidence="6" type="ORF">KIPB_011132</name>
</gene>
<name>A0A9K3GN36_9EUKA</name>
<dbReference type="GO" id="GO:0005524">
    <property type="term" value="F:ATP binding"/>
    <property type="evidence" value="ECO:0007669"/>
    <property type="project" value="UniProtKB-UniRule"/>
</dbReference>
<keyword evidence="4" id="KW-0963">Cytoplasm</keyword>
<comment type="caution">
    <text evidence="6">The sequence shown here is derived from an EMBL/GenBank/DDBJ whole genome shotgun (WGS) entry which is preliminary data.</text>
</comment>
<comment type="subcellular location">
    <subcellularLocation>
        <location evidence="4">Cytoplasm</location>
    </subcellularLocation>
</comment>
<keyword evidence="4" id="KW-0378">Hydrolase</keyword>
<dbReference type="AlphaFoldDB" id="A0A9K3GN36"/>
<keyword evidence="3 4" id="KW-0067">ATP-binding</keyword>
<dbReference type="FunFam" id="3.40.50.300:FF:000154">
    <property type="entry name" value="Vesicle-fusing ATPase 1"/>
    <property type="match status" value="1"/>
</dbReference>
<keyword evidence="2 4" id="KW-0547">Nucleotide-binding</keyword>
<protein>
    <recommendedName>
        <fullName evidence="4">Vesicle-fusing ATPase</fullName>
        <ecNumber evidence="4">3.6.4.6</ecNumber>
    </recommendedName>
</protein>
<dbReference type="GO" id="GO:0043001">
    <property type="term" value="P:Golgi to plasma membrane protein transport"/>
    <property type="evidence" value="ECO:0007669"/>
    <property type="project" value="TreeGrafter"/>
</dbReference>
<organism evidence="6 7">
    <name type="scientific">Kipferlia bialata</name>
    <dbReference type="NCBI Taxonomy" id="797122"/>
    <lineage>
        <taxon>Eukaryota</taxon>
        <taxon>Metamonada</taxon>
        <taxon>Carpediemonas-like organisms</taxon>
        <taxon>Kipferlia</taxon>
    </lineage>
</organism>
<proteinExistence type="inferred from homology"/>
<dbReference type="GO" id="GO:0016887">
    <property type="term" value="F:ATP hydrolysis activity"/>
    <property type="evidence" value="ECO:0007669"/>
    <property type="project" value="InterPro"/>
</dbReference>
<dbReference type="EC" id="3.6.4.6" evidence="4"/>
<keyword evidence="7" id="KW-1185">Reference proteome</keyword>
<dbReference type="Pfam" id="PF00004">
    <property type="entry name" value="AAA"/>
    <property type="match status" value="1"/>
</dbReference>
<comment type="catalytic activity">
    <reaction evidence="4">
        <text>ATP + H2O = ADP + phosphate + H(+)</text>
        <dbReference type="Rhea" id="RHEA:13065"/>
        <dbReference type="ChEBI" id="CHEBI:15377"/>
        <dbReference type="ChEBI" id="CHEBI:15378"/>
        <dbReference type="ChEBI" id="CHEBI:30616"/>
        <dbReference type="ChEBI" id="CHEBI:43474"/>
        <dbReference type="ChEBI" id="CHEBI:456216"/>
        <dbReference type="EC" id="3.6.4.6"/>
    </reaction>
</comment>
<dbReference type="GO" id="GO:0006891">
    <property type="term" value="P:intra-Golgi vesicle-mediated transport"/>
    <property type="evidence" value="ECO:0007669"/>
    <property type="project" value="TreeGrafter"/>
</dbReference>
<evidence type="ECO:0000256" key="4">
    <source>
        <dbReference type="RuleBase" id="RU367045"/>
    </source>
</evidence>
<evidence type="ECO:0000256" key="3">
    <source>
        <dbReference type="ARBA" id="ARBA00022840"/>
    </source>
</evidence>
<keyword evidence="4" id="KW-0460">Magnesium</keyword>
<evidence type="ECO:0000259" key="5">
    <source>
        <dbReference type="SMART" id="SM00382"/>
    </source>
</evidence>
<keyword evidence="4" id="KW-0653">Protein transport</keyword>
<keyword evidence="4" id="KW-0931">ER-Golgi transport</keyword>
<dbReference type="Gene3D" id="3.40.50.300">
    <property type="entry name" value="P-loop containing nucleotide triphosphate hydrolases"/>
    <property type="match status" value="1"/>
</dbReference>
<dbReference type="InterPro" id="IPR039812">
    <property type="entry name" value="Vesicle-fus_ATPase"/>
</dbReference>
<dbReference type="InterPro" id="IPR003593">
    <property type="entry name" value="AAA+_ATPase"/>
</dbReference>
<dbReference type="GO" id="GO:0046872">
    <property type="term" value="F:metal ion binding"/>
    <property type="evidence" value="ECO:0007669"/>
    <property type="project" value="UniProtKB-UniRule"/>
</dbReference>
<feature type="domain" description="AAA+ ATPase" evidence="5">
    <location>
        <begin position="117"/>
        <end position="249"/>
    </location>
</feature>
<dbReference type="SUPFAM" id="SSF52540">
    <property type="entry name" value="P-loop containing nucleoside triphosphate hydrolases"/>
    <property type="match status" value="1"/>
</dbReference>
<dbReference type="PANTHER" id="PTHR23078">
    <property type="entry name" value="VESICULAR-FUSION PROTEIN NSF"/>
    <property type="match status" value="1"/>
</dbReference>
<evidence type="ECO:0000256" key="1">
    <source>
        <dbReference type="ARBA" id="ARBA00006914"/>
    </source>
</evidence>
<dbReference type="OrthoDB" id="9982946at2759"/>
<accession>A0A9K3GN36</accession>
<evidence type="ECO:0000313" key="7">
    <source>
        <dbReference type="Proteomes" id="UP000265618"/>
    </source>
</evidence>
<dbReference type="SMART" id="SM00382">
    <property type="entry name" value="AAA"/>
    <property type="match status" value="1"/>
</dbReference>
<dbReference type="InterPro" id="IPR003959">
    <property type="entry name" value="ATPase_AAA_core"/>
</dbReference>
<keyword evidence="4" id="KW-0813">Transport</keyword>